<dbReference type="SMART" id="SM00353">
    <property type="entry name" value="HLH"/>
    <property type="match status" value="1"/>
</dbReference>
<keyword evidence="2" id="KW-0805">Transcription regulation</keyword>
<dbReference type="InterPro" id="IPR011598">
    <property type="entry name" value="bHLH_dom"/>
</dbReference>
<dbReference type="AlphaFoldDB" id="A0ABD3BM81"/>
<feature type="region of interest" description="Disordered" evidence="6">
    <location>
        <begin position="217"/>
        <end position="238"/>
    </location>
</feature>
<dbReference type="Gene3D" id="4.10.280.10">
    <property type="entry name" value="Helix-loop-helix DNA-binding domain"/>
    <property type="match status" value="1"/>
</dbReference>
<feature type="compositionally biased region" description="Acidic residues" evidence="6">
    <location>
        <begin position="221"/>
        <end position="231"/>
    </location>
</feature>
<organism evidence="8 9">
    <name type="scientific">Castilleja foliolosa</name>
    <dbReference type="NCBI Taxonomy" id="1961234"/>
    <lineage>
        <taxon>Eukaryota</taxon>
        <taxon>Viridiplantae</taxon>
        <taxon>Streptophyta</taxon>
        <taxon>Embryophyta</taxon>
        <taxon>Tracheophyta</taxon>
        <taxon>Spermatophyta</taxon>
        <taxon>Magnoliopsida</taxon>
        <taxon>eudicotyledons</taxon>
        <taxon>Gunneridae</taxon>
        <taxon>Pentapetalae</taxon>
        <taxon>asterids</taxon>
        <taxon>lamiids</taxon>
        <taxon>Lamiales</taxon>
        <taxon>Orobanchaceae</taxon>
        <taxon>Pedicularideae</taxon>
        <taxon>Castillejinae</taxon>
        <taxon>Castilleja</taxon>
    </lineage>
</organism>
<feature type="domain" description="BHLH" evidence="7">
    <location>
        <begin position="261"/>
        <end position="311"/>
    </location>
</feature>
<protein>
    <recommendedName>
        <fullName evidence="7">BHLH domain-containing protein</fullName>
    </recommendedName>
</protein>
<dbReference type="PANTHER" id="PTHR46412">
    <property type="entry name" value="BES1-INTERACTING MYC-LIKE PROTEIN"/>
    <property type="match status" value="1"/>
</dbReference>
<reference evidence="9" key="1">
    <citation type="journal article" date="2024" name="IScience">
        <title>Strigolactones Initiate the Formation of Haustorium-like Structures in Castilleja.</title>
        <authorList>
            <person name="Buerger M."/>
            <person name="Peterson D."/>
            <person name="Chory J."/>
        </authorList>
    </citation>
    <scope>NUCLEOTIDE SEQUENCE [LARGE SCALE GENOMIC DNA]</scope>
</reference>
<evidence type="ECO:0000313" key="9">
    <source>
        <dbReference type="Proteomes" id="UP001632038"/>
    </source>
</evidence>
<evidence type="ECO:0000256" key="6">
    <source>
        <dbReference type="SAM" id="MobiDB-lite"/>
    </source>
</evidence>
<feature type="compositionally biased region" description="Basic and acidic residues" evidence="6">
    <location>
        <begin position="267"/>
        <end position="276"/>
    </location>
</feature>
<dbReference type="GO" id="GO:0005634">
    <property type="term" value="C:nucleus"/>
    <property type="evidence" value="ECO:0007669"/>
    <property type="project" value="UniProtKB-SubCell"/>
</dbReference>
<evidence type="ECO:0000256" key="3">
    <source>
        <dbReference type="ARBA" id="ARBA00023125"/>
    </source>
</evidence>
<dbReference type="InterPro" id="IPR044295">
    <property type="entry name" value="BIM1/2/3"/>
</dbReference>
<keyword evidence="4" id="KW-0804">Transcription</keyword>
<dbReference type="InterPro" id="IPR036638">
    <property type="entry name" value="HLH_DNA-bd_sf"/>
</dbReference>
<evidence type="ECO:0000256" key="4">
    <source>
        <dbReference type="ARBA" id="ARBA00023163"/>
    </source>
</evidence>
<feature type="region of interest" description="Disordered" evidence="6">
    <location>
        <begin position="497"/>
        <end position="542"/>
    </location>
</feature>
<evidence type="ECO:0000313" key="8">
    <source>
        <dbReference type="EMBL" id="KAL3617830.1"/>
    </source>
</evidence>
<evidence type="ECO:0000256" key="2">
    <source>
        <dbReference type="ARBA" id="ARBA00023015"/>
    </source>
</evidence>
<feature type="region of interest" description="Disordered" evidence="6">
    <location>
        <begin position="57"/>
        <end position="86"/>
    </location>
</feature>
<dbReference type="GO" id="GO:0003677">
    <property type="term" value="F:DNA binding"/>
    <property type="evidence" value="ECO:0007669"/>
    <property type="project" value="UniProtKB-KW"/>
</dbReference>
<dbReference type="SUPFAM" id="SSF47459">
    <property type="entry name" value="HLH, helix-loop-helix DNA-binding domain"/>
    <property type="match status" value="1"/>
</dbReference>
<sequence length="542" mass="59517">MELPQPRALGTQAAGKATHDFLSLYSSSTAHAQQNPTPVQGGYLTTHDFLQPLEQVGNNTNTTKEENKSVTSGVERPPVAAPPASVEHLLPGGIGTYSISYFNQRVFNMPEGSLFTAQANNTSRNDENSNCSLHTAGSGFTLWDESAVKKGKTGKENIALREAGANVVGGQWVQLMENPSQSSFNHRHKMKTLGSFSSSQPSSSQRSQSFMEMIRSAKNDQEEDDDEEEDEFVIKKEPSPYAKDTLSVKIEAKIVDQKPNTPRSKHSATEQRRRSKINDRFQKLREIIPNSDQKRDKASFLLEVIDYIQFLQEKVNKYESSYNVWNHEPSKIMQWKNSHTAEGFMDHTQGANTGSGPASVFARKGDESRARVSSSLPINGQNLVDSDISTATTIKEISQQPELTQTRPKKFTLGKTSVTAASPVSPKQQPSDTDKTMTWPPSTADKMNDQEVTIESGTINISSVYSQRLLNTLTQALQTSGVDLTQASISVQIDLGKRANSVPRASTHPSTKDDDVPAALPHSRAASAGEEFGITTKRLRTS</sequence>
<gene>
    <name evidence="8" type="ORF">CASFOL_038151</name>
</gene>
<proteinExistence type="predicted"/>
<dbReference type="Proteomes" id="UP001632038">
    <property type="component" value="Unassembled WGS sequence"/>
</dbReference>
<keyword evidence="3" id="KW-0238">DNA-binding</keyword>
<dbReference type="Pfam" id="PF00010">
    <property type="entry name" value="HLH"/>
    <property type="match status" value="1"/>
</dbReference>
<dbReference type="FunFam" id="4.10.280.10:FF:000093">
    <property type="entry name" value="BHLH domain class transcription factor"/>
    <property type="match status" value="1"/>
</dbReference>
<evidence type="ECO:0000256" key="5">
    <source>
        <dbReference type="ARBA" id="ARBA00023242"/>
    </source>
</evidence>
<feature type="region of interest" description="Disordered" evidence="6">
    <location>
        <begin position="252"/>
        <end position="276"/>
    </location>
</feature>
<evidence type="ECO:0000256" key="1">
    <source>
        <dbReference type="ARBA" id="ARBA00004123"/>
    </source>
</evidence>
<evidence type="ECO:0000259" key="7">
    <source>
        <dbReference type="PROSITE" id="PS50888"/>
    </source>
</evidence>
<dbReference type="EMBL" id="JAVIJP010000081">
    <property type="protein sequence ID" value="KAL3617830.1"/>
    <property type="molecule type" value="Genomic_DNA"/>
</dbReference>
<feature type="compositionally biased region" description="Polar residues" evidence="6">
    <location>
        <begin position="414"/>
        <end position="431"/>
    </location>
</feature>
<feature type="region of interest" description="Disordered" evidence="6">
    <location>
        <begin position="399"/>
        <end position="445"/>
    </location>
</feature>
<keyword evidence="5" id="KW-0539">Nucleus</keyword>
<comment type="subcellular location">
    <subcellularLocation>
        <location evidence="1">Nucleus</location>
    </subcellularLocation>
</comment>
<name>A0ABD3BM81_9LAMI</name>
<dbReference type="CDD" id="cd11453">
    <property type="entry name" value="bHLH_AtBIM_like"/>
    <property type="match status" value="1"/>
</dbReference>
<comment type="caution">
    <text evidence="8">The sequence shown here is derived from an EMBL/GenBank/DDBJ whole genome shotgun (WGS) entry which is preliminary data.</text>
</comment>
<keyword evidence="9" id="KW-1185">Reference proteome</keyword>
<accession>A0ABD3BM81</accession>
<dbReference type="PANTHER" id="PTHR46412:SF3">
    <property type="entry name" value="TRANSCRIPTION FACTOR BIM1"/>
    <property type="match status" value="1"/>
</dbReference>
<dbReference type="PROSITE" id="PS50888">
    <property type="entry name" value="BHLH"/>
    <property type="match status" value="1"/>
</dbReference>